<comment type="caution">
    <text evidence="7">The sequence shown here is derived from an EMBL/GenBank/DDBJ whole genome shotgun (WGS) entry which is preliminary data.</text>
</comment>
<evidence type="ECO:0000259" key="6">
    <source>
        <dbReference type="PROSITE" id="PS50123"/>
    </source>
</evidence>
<dbReference type="AlphaFoldDB" id="A0A9X3ELV4"/>
<dbReference type="InterPro" id="IPR022641">
    <property type="entry name" value="CheR_N"/>
</dbReference>
<dbReference type="SUPFAM" id="SSF53335">
    <property type="entry name" value="S-adenosyl-L-methionine-dependent methyltransferases"/>
    <property type="match status" value="1"/>
</dbReference>
<dbReference type="Gene3D" id="3.40.50.150">
    <property type="entry name" value="Vaccinia Virus protein VP39"/>
    <property type="match status" value="1"/>
</dbReference>
<reference evidence="7" key="1">
    <citation type="submission" date="2022-11" db="EMBL/GenBank/DDBJ databases">
        <title>Minimal conservation of predation-associated metabolite biosynthetic gene clusters underscores biosynthetic potential of Myxococcota including descriptions for ten novel species: Archangium lansinium sp. nov., Myxococcus landrumus sp. nov., Nannocystis bai.</title>
        <authorList>
            <person name="Ahearne A."/>
            <person name="Stevens C."/>
            <person name="Phillips K."/>
        </authorList>
    </citation>
    <scope>NUCLEOTIDE SEQUENCE</scope>
    <source>
        <strain evidence="7">Na p29</strain>
    </source>
</reference>
<dbReference type="Proteomes" id="UP001150924">
    <property type="component" value="Unassembled WGS sequence"/>
</dbReference>
<dbReference type="InterPro" id="IPR050903">
    <property type="entry name" value="Bact_Chemotaxis_MeTrfase"/>
</dbReference>
<dbReference type="InterPro" id="IPR029063">
    <property type="entry name" value="SAM-dependent_MTases_sf"/>
</dbReference>
<keyword evidence="4" id="KW-0808">Transferase</keyword>
<dbReference type="PANTHER" id="PTHR24422">
    <property type="entry name" value="CHEMOTAXIS PROTEIN METHYLTRANSFERASE"/>
    <property type="match status" value="1"/>
</dbReference>
<keyword evidence="3" id="KW-0489">Methyltransferase</keyword>
<dbReference type="InterPro" id="IPR022642">
    <property type="entry name" value="CheR_C"/>
</dbReference>
<organism evidence="7 8">
    <name type="scientific">Nannocystis pusilla</name>
    <dbReference type="NCBI Taxonomy" id="889268"/>
    <lineage>
        <taxon>Bacteria</taxon>
        <taxon>Pseudomonadati</taxon>
        <taxon>Myxococcota</taxon>
        <taxon>Polyangia</taxon>
        <taxon>Nannocystales</taxon>
        <taxon>Nannocystaceae</taxon>
        <taxon>Nannocystis</taxon>
    </lineage>
</organism>
<sequence length="286" mass="31962">MNGRTAPGGIEPPVRVRITPEESRLLAELILDHCGVLLGGDAGFLLERRLAPRLDHLSLGSYLEYYHYLSYDLGGSAELLECIERVTTHETYLFREQFQLDAFQREILPVLLGRRGAGAPVVWSAGCSTGEEAYTIASLLAENARPGSRVIGSDISLRGVRTAEAGIYGPSSFRTTPEERRERWFEPLPTGQWRVVEPLRRMCTFVHLNLLDTARYCELGAIDTIFCRNVLMYLSSQARRRVVEGFYDALVPGGYLLLGHSESLISVPGRFDLVNLSNDLVYRKPG</sequence>
<dbReference type="PRINTS" id="PR00996">
    <property type="entry name" value="CHERMTFRASE"/>
</dbReference>
<dbReference type="GO" id="GO:0032259">
    <property type="term" value="P:methylation"/>
    <property type="evidence" value="ECO:0007669"/>
    <property type="project" value="UniProtKB-KW"/>
</dbReference>
<dbReference type="Gene3D" id="1.10.155.10">
    <property type="entry name" value="Chemotaxis receptor methyltransferase CheR, N-terminal domain"/>
    <property type="match status" value="1"/>
</dbReference>
<dbReference type="EC" id="2.1.1.80" evidence="2"/>
<dbReference type="SUPFAM" id="SSF47757">
    <property type="entry name" value="Chemotaxis receptor methyltransferase CheR, N-terminal domain"/>
    <property type="match status" value="1"/>
</dbReference>
<dbReference type="GO" id="GO:0008983">
    <property type="term" value="F:protein-glutamate O-methyltransferase activity"/>
    <property type="evidence" value="ECO:0007669"/>
    <property type="project" value="UniProtKB-EC"/>
</dbReference>
<dbReference type="PROSITE" id="PS50123">
    <property type="entry name" value="CHER"/>
    <property type="match status" value="1"/>
</dbReference>
<dbReference type="InterPro" id="IPR000780">
    <property type="entry name" value="CheR_MeTrfase"/>
</dbReference>
<gene>
    <name evidence="7" type="ORF">OV079_12825</name>
</gene>
<evidence type="ECO:0000256" key="1">
    <source>
        <dbReference type="ARBA" id="ARBA00001541"/>
    </source>
</evidence>
<evidence type="ECO:0000256" key="4">
    <source>
        <dbReference type="ARBA" id="ARBA00022679"/>
    </source>
</evidence>
<evidence type="ECO:0000256" key="2">
    <source>
        <dbReference type="ARBA" id="ARBA00012534"/>
    </source>
</evidence>
<dbReference type="Pfam" id="PF03705">
    <property type="entry name" value="CheR_N"/>
    <property type="match status" value="1"/>
</dbReference>
<keyword evidence="8" id="KW-1185">Reference proteome</keyword>
<comment type="catalytic activity">
    <reaction evidence="1">
        <text>L-glutamyl-[protein] + S-adenosyl-L-methionine = [protein]-L-glutamate 5-O-methyl ester + S-adenosyl-L-homocysteine</text>
        <dbReference type="Rhea" id="RHEA:24452"/>
        <dbReference type="Rhea" id="RHEA-COMP:10208"/>
        <dbReference type="Rhea" id="RHEA-COMP:10311"/>
        <dbReference type="ChEBI" id="CHEBI:29973"/>
        <dbReference type="ChEBI" id="CHEBI:57856"/>
        <dbReference type="ChEBI" id="CHEBI:59789"/>
        <dbReference type="ChEBI" id="CHEBI:82795"/>
        <dbReference type="EC" id="2.1.1.80"/>
    </reaction>
</comment>
<feature type="domain" description="CheR-type methyltransferase" evidence="6">
    <location>
        <begin position="11"/>
        <end position="286"/>
    </location>
</feature>
<dbReference type="PANTHER" id="PTHR24422:SF10">
    <property type="entry name" value="CHEMOTAXIS PROTEIN METHYLTRANSFERASE 2"/>
    <property type="match status" value="1"/>
</dbReference>
<proteinExistence type="predicted"/>
<protein>
    <recommendedName>
        <fullName evidence="2">protein-glutamate O-methyltransferase</fullName>
        <ecNumber evidence="2">2.1.1.80</ecNumber>
    </recommendedName>
</protein>
<dbReference type="SMART" id="SM00138">
    <property type="entry name" value="MeTrc"/>
    <property type="match status" value="1"/>
</dbReference>
<evidence type="ECO:0000313" key="8">
    <source>
        <dbReference type="Proteomes" id="UP001150924"/>
    </source>
</evidence>
<dbReference type="InterPro" id="IPR036804">
    <property type="entry name" value="CheR_N_sf"/>
</dbReference>
<evidence type="ECO:0000256" key="5">
    <source>
        <dbReference type="ARBA" id="ARBA00022691"/>
    </source>
</evidence>
<dbReference type="Pfam" id="PF01739">
    <property type="entry name" value="CheR"/>
    <property type="match status" value="1"/>
</dbReference>
<name>A0A9X3ELV4_9BACT</name>
<dbReference type="RefSeq" id="WP_267768614.1">
    <property type="nucleotide sequence ID" value="NZ_JAPNKE010000002.1"/>
</dbReference>
<keyword evidence="5" id="KW-0949">S-adenosyl-L-methionine</keyword>
<evidence type="ECO:0000313" key="7">
    <source>
        <dbReference type="EMBL" id="MCY1006428.1"/>
    </source>
</evidence>
<accession>A0A9X3ELV4</accession>
<dbReference type="EMBL" id="JAPNKE010000002">
    <property type="protein sequence ID" value="MCY1006428.1"/>
    <property type="molecule type" value="Genomic_DNA"/>
</dbReference>
<evidence type="ECO:0000256" key="3">
    <source>
        <dbReference type="ARBA" id="ARBA00022603"/>
    </source>
</evidence>
<dbReference type="CDD" id="cd02440">
    <property type="entry name" value="AdoMet_MTases"/>
    <property type="match status" value="1"/>
</dbReference>